<evidence type="ECO:0000313" key="3">
    <source>
        <dbReference type="Proteomes" id="UP000287171"/>
    </source>
</evidence>
<gene>
    <name evidence="2" type="ORF">KDA_74930</name>
</gene>
<evidence type="ECO:0000313" key="2">
    <source>
        <dbReference type="EMBL" id="GCE32009.1"/>
    </source>
</evidence>
<accession>A0A402BL10</accession>
<evidence type="ECO:0000256" key="1">
    <source>
        <dbReference type="SAM" id="MobiDB-lite"/>
    </source>
</evidence>
<dbReference type="Pfam" id="PF14460">
    <property type="entry name" value="Prok-E2_D"/>
    <property type="match status" value="1"/>
</dbReference>
<evidence type="ECO:0008006" key="4">
    <source>
        <dbReference type="Google" id="ProtNLM"/>
    </source>
</evidence>
<dbReference type="InterPro" id="IPR032787">
    <property type="entry name" value="Prok-E2_D"/>
</dbReference>
<dbReference type="OrthoDB" id="163098at2"/>
<dbReference type="RefSeq" id="WP_126632027.1">
    <property type="nucleotide sequence ID" value="NZ_BIFT01000003.1"/>
</dbReference>
<proteinExistence type="predicted"/>
<dbReference type="AlphaFoldDB" id="A0A402BL10"/>
<organism evidence="2 3">
    <name type="scientific">Dictyobacter alpinus</name>
    <dbReference type="NCBI Taxonomy" id="2014873"/>
    <lineage>
        <taxon>Bacteria</taxon>
        <taxon>Bacillati</taxon>
        <taxon>Chloroflexota</taxon>
        <taxon>Ktedonobacteria</taxon>
        <taxon>Ktedonobacterales</taxon>
        <taxon>Dictyobacteraceae</taxon>
        <taxon>Dictyobacter</taxon>
    </lineage>
</organism>
<keyword evidence="3" id="KW-1185">Reference proteome</keyword>
<comment type="caution">
    <text evidence="2">The sequence shown here is derived from an EMBL/GenBank/DDBJ whole genome shotgun (WGS) entry which is preliminary data.</text>
</comment>
<feature type="region of interest" description="Disordered" evidence="1">
    <location>
        <begin position="1"/>
        <end position="23"/>
    </location>
</feature>
<name>A0A402BL10_9CHLR</name>
<protein>
    <recommendedName>
        <fullName evidence="4">PRTRC system protein B</fullName>
    </recommendedName>
</protein>
<dbReference type="EMBL" id="BIFT01000003">
    <property type="protein sequence ID" value="GCE32009.1"/>
    <property type="molecule type" value="Genomic_DNA"/>
</dbReference>
<dbReference type="Proteomes" id="UP000287171">
    <property type="component" value="Unassembled WGS sequence"/>
</dbReference>
<sequence length="276" mass="30546">MERERYPDEADAPGTEELSIPEGLPMPGLEEFLTSDVILDLLKIPKDGLIRINAALFFLGSNEMFAFYWRERNGSQQCKLLPADAVRTAFHTMPFDSGWMPQGTFRCGIDAAGRRWLSICIPPAHHHLAVIDNDLGLQQVDVPLPGFVFTGCGRNYWIWAVKDTDISAQTALYHAPLSNVSSNGSICFGANRAPEASGSTILQAFHLFLDSPFNGHMANNKSQKHPGDIRYLLAELAAQEARFFPHEDLFGIAASAQSTKVLSLDHLLNSVIHARR</sequence>
<reference evidence="3" key="1">
    <citation type="submission" date="2018-12" db="EMBL/GenBank/DDBJ databases">
        <title>Tengunoibacter tsumagoiensis gen. nov., sp. nov., Dictyobacter kobayashii sp. nov., D. alpinus sp. nov., and D. joshuensis sp. nov. and description of Dictyobacteraceae fam. nov. within the order Ktedonobacterales isolated from Tengu-no-mugimeshi.</title>
        <authorList>
            <person name="Wang C.M."/>
            <person name="Zheng Y."/>
            <person name="Sakai Y."/>
            <person name="Toyoda A."/>
            <person name="Minakuchi Y."/>
            <person name="Abe K."/>
            <person name="Yokota A."/>
            <person name="Yabe S."/>
        </authorList>
    </citation>
    <scope>NUCLEOTIDE SEQUENCE [LARGE SCALE GENOMIC DNA]</scope>
    <source>
        <strain evidence="3">Uno16</strain>
    </source>
</reference>